<evidence type="ECO:0000313" key="5">
    <source>
        <dbReference type="Proteomes" id="UP000050360"/>
    </source>
</evidence>
<organism evidence="4 5">
    <name type="scientific">Candidatus Methanoperedens nitratireducens</name>
    <dbReference type="NCBI Taxonomy" id="1392998"/>
    <lineage>
        <taxon>Archaea</taxon>
        <taxon>Methanobacteriati</taxon>
        <taxon>Methanobacteriota</taxon>
        <taxon>Stenosarchaea group</taxon>
        <taxon>Methanomicrobia</taxon>
        <taxon>Methanosarcinales</taxon>
        <taxon>ANME-2 cluster</taxon>
        <taxon>Candidatus Methanoperedentaceae</taxon>
        <taxon>Candidatus Methanoperedens</taxon>
    </lineage>
</organism>
<proteinExistence type="predicted"/>
<keyword evidence="1" id="KW-0328">Glycosyltransferase</keyword>
<dbReference type="EMBL" id="LKCM01000074">
    <property type="protein sequence ID" value="KPQ44572.1"/>
    <property type="molecule type" value="Genomic_DNA"/>
</dbReference>
<evidence type="ECO:0000259" key="3">
    <source>
        <dbReference type="Pfam" id="PF00535"/>
    </source>
</evidence>
<dbReference type="Proteomes" id="UP000050360">
    <property type="component" value="Unassembled WGS sequence"/>
</dbReference>
<name>A0A0P8CMD4_9EURY</name>
<dbReference type="SUPFAM" id="SSF53448">
    <property type="entry name" value="Nucleotide-diphospho-sugar transferases"/>
    <property type="match status" value="1"/>
</dbReference>
<gene>
    <name evidence="4" type="ORF">MPEBLZ_00852</name>
</gene>
<dbReference type="Gene3D" id="3.90.550.10">
    <property type="entry name" value="Spore Coat Polysaccharide Biosynthesis Protein SpsA, Chain A"/>
    <property type="match status" value="1"/>
</dbReference>
<dbReference type="Pfam" id="PF00535">
    <property type="entry name" value="Glycos_transf_2"/>
    <property type="match status" value="1"/>
</dbReference>
<reference evidence="4 5" key="1">
    <citation type="submission" date="2015-09" db="EMBL/GenBank/DDBJ databases">
        <title>A metagenomics-based metabolic model of nitrate-dependent anaerobic oxidation of methane by Methanoperedens-like archaea.</title>
        <authorList>
            <person name="Arshad A."/>
            <person name="Speth D.R."/>
            <person name="De Graaf R.M."/>
            <person name="Op Den Camp H.J."/>
            <person name="Jetten M.S."/>
            <person name="Welte C.U."/>
        </authorList>
    </citation>
    <scope>NUCLEOTIDE SEQUENCE [LARGE SCALE GENOMIC DNA]</scope>
</reference>
<evidence type="ECO:0000256" key="1">
    <source>
        <dbReference type="ARBA" id="ARBA00022676"/>
    </source>
</evidence>
<sequence>MENIKLSVVILTKNNGTTIGKVLQQIQAQQIHNDYEIIVVDSGSSDDTIQKVSGFDVRFYTIPPGEFGHGRTRNLASEYATGDYIVYLSADAIPENKNWLGNLVSRLAIENVAATFGRQIPYKNTPLMERFFILRNYPPILNEPYSIKDFNMNAFFSNVNSAIKRSVWTNIKFNEELIISEDHDWAKRANELGYKIEYVPDAAVFHSHNYSLKQVFKRYFDSGVSFSQMRMKPAVLSNGIRYFIDEIIYVGRENFIKIPYAICYDISKFTGFFFGLRHKWIPGSIKIHLSMHAYYWKK</sequence>
<keyword evidence="2" id="KW-0808">Transferase</keyword>
<evidence type="ECO:0000313" key="4">
    <source>
        <dbReference type="EMBL" id="KPQ44572.1"/>
    </source>
</evidence>
<dbReference type="PANTHER" id="PTHR43630">
    <property type="entry name" value="POLY-BETA-1,6-N-ACETYL-D-GLUCOSAMINE SYNTHASE"/>
    <property type="match status" value="1"/>
</dbReference>
<dbReference type="InterPro" id="IPR001173">
    <property type="entry name" value="Glyco_trans_2-like"/>
</dbReference>
<dbReference type="GO" id="GO:0016757">
    <property type="term" value="F:glycosyltransferase activity"/>
    <property type="evidence" value="ECO:0007669"/>
    <property type="project" value="UniProtKB-KW"/>
</dbReference>
<dbReference type="PANTHER" id="PTHR43630:SF1">
    <property type="entry name" value="POLY-BETA-1,6-N-ACETYL-D-GLUCOSAMINE SYNTHASE"/>
    <property type="match status" value="1"/>
</dbReference>
<dbReference type="InterPro" id="IPR029044">
    <property type="entry name" value="Nucleotide-diphossugar_trans"/>
</dbReference>
<evidence type="ECO:0000256" key="2">
    <source>
        <dbReference type="ARBA" id="ARBA00022679"/>
    </source>
</evidence>
<accession>A0A0P8CMD4</accession>
<comment type="caution">
    <text evidence="4">The sequence shown here is derived from an EMBL/GenBank/DDBJ whole genome shotgun (WGS) entry which is preliminary data.</text>
</comment>
<feature type="domain" description="Glycosyltransferase 2-like" evidence="3">
    <location>
        <begin position="7"/>
        <end position="165"/>
    </location>
</feature>
<protein>
    <submittedName>
        <fullName evidence="4">Dolichyl-phosphate mannose synthase-like protein</fullName>
    </submittedName>
</protein>
<dbReference type="AlphaFoldDB" id="A0A0P8CMD4"/>